<evidence type="ECO:0000313" key="8">
    <source>
        <dbReference type="EMBL" id="VBB69654.1"/>
    </source>
</evidence>
<dbReference type="GO" id="GO:0046872">
    <property type="term" value="F:metal ion binding"/>
    <property type="evidence" value="ECO:0007669"/>
    <property type="project" value="UniProtKB-KW"/>
</dbReference>
<dbReference type="PANTHER" id="PTHR43250:SF2">
    <property type="entry name" value="EXODEOXYRIBONUCLEASE III"/>
    <property type="match status" value="1"/>
</dbReference>
<dbReference type="CDD" id="cd09086">
    <property type="entry name" value="ExoIII-like_AP-endo"/>
    <property type="match status" value="1"/>
</dbReference>
<evidence type="ECO:0000256" key="3">
    <source>
        <dbReference type="ARBA" id="ARBA00007092"/>
    </source>
</evidence>
<comment type="similarity">
    <text evidence="3">Belongs to the DNA repair enzymes AP/ExoA family.</text>
</comment>
<comment type="cofactor">
    <cofactor evidence="1">
        <name>Mn(2+)</name>
        <dbReference type="ChEBI" id="CHEBI:29035"/>
    </cofactor>
</comment>
<dbReference type="AlphaFoldDB" id="A0A484H7E7"/>
<dbReference type="SUPFAM" id="SSF56219">
    <property type="entry name" value="DNase I-like"/>
    <property type="match status" value="1"/>
</dbReference>
<dbReference type="EMBL" id="LR026963">
    <property type="protein sequence ID" value="VBB69654.1"/>
    <property type="molecule type" value="Genomic_DNA"/>
</dbReference>
<proteinExistence type="inferred from homology"/>
<dbReference type="PANTHER" id="PTHR43250">
    <property type="entry name" value="EXODEOXYRIBONUCLEASE III"/>
    <property type="match status" value="1"/>
</dbReference>
<dbReference type="Gene3D" id="3.60.10.10">
    <property type="entry name" value="Endonuclease/exonuclease/phosphatase"/>
    <property type="match status" value="1"/>
</dbReference>
<evidence type="ECO:0000259" key="7">
    <source>
        <dbReference type="Pfam" id="PF03372"/>
    </source>
</evidence>
<dbReference type="GO" id="GO:0008311">
    <property type="term" value="F:double-stranded DNA 3'-5' DNA exonuclease activity"/>
    <property type="evidence" value="ECO:0007669"/>
    <property type="project" value="UniProtKB-EC"/>
</dbReference>
<dbReference type="NCBIfam" id="TIGR00633">
    <property type="entry name" value="xth"/>
    <property type="match status" value="1"/>
</dbReference>
<dbReference type="InterPro" id="IPR037493">
    <property type="entry name" value="ExoIII-like"/>
</dbReference>
<dbReference type="InterPro" id="IPR005135">
    <property type="entry name" value="Endo/exonuclease/phosphatase"/>
</dbReference>
<dbReference type="PROSITE" id="PS00728">
    <property type="entry name" value="AP_NUCLEASE_F1_3"/>
    <property type="match status" value="1"/>
</dbReference>
<feature type="domain" description="Endonuclease/exonuclease/phosphatase" evidence="7">
    <location>
        <begin position="4"/>
        <end position="248"/>
    </location>
</feature>
<dbReference type="GO" id="GO:0004519">
    <property type="term" value="F:endonuclease activity"/>
    <property type="evidence" value="ECO:0007669"/>
    <property type="project" value="InterPro"/>
</dbReference>
<dbReference type="NCBIfam" id="TIGR00195">
    <property type="entry name" value="exoDNase_III"/>
    <property type="match status" value="1"/>
</dbReference>
<keyword evidence="6" id="KW-0460">Magnesium</keyword>
<protein>
    <submittedName>
        <fullName evidence="8">Exodeoxyribonuclease III</fullName>
        <ecNumber evidence="8">3.1.11.2</ecNumber>
    </submittedName>
</protein>
<keyword evidence="4" id="KW-0479">Metal-binding</keyword>
<dbReference type="PROSITE" id="PS00726">
    <property type="entry name" value="AP_NUCLEASE_F1_1"/>
    <property type="match status" value="1"/>
</dbReference>
<reference evidence="8" key="1">
    <citation type="submission" date="2018-10" db="EMBL/GenBank/DDBJ databases">
        <authorList>
            <person name="Gruber-Vodicka H."/>
            <person name="Jaeckle O."/>
        </authorList>
    </citation>
    <scope>NUCLEOTIDE SEQUENCE</scope>
</reference>
<evidence type="ECO:0000256" key="5">
    <source>
        <dbReference type="ARBA" id="ARBA00022801"/>
    </source>
</evidence>
<comment type="cofactor">
    <cofactor evidence="2">
        <name>Mg(2+)</name>
        <dbReference type="ChEBI" id="CHEBI:18420"/>
    </cofactor>
</comment>
<sequence length="259" mass="29365">MLVATWNVNSIRKRLPLVLDWLRETAPDILLLQETKTPDESFPRLELQGLGYRILSCGEKCYNGVAILSRLPMEATVWRLPGDDDDHQARYLEAHISGDIRVASLYLPNGNPSESKKFSSKLAWMTRLYDHALALLRTGDAVILGGDYNVCPSDDDVYAPDQWADNALCRLEVREAFQAILWLGYCDAFRVFNHMPDAYTFWSYQAGAWPCNRGLRIDHLLLSPQAADRLEASGIEKKQRGCVKASDHVPVWCRLRARG</sequence>
<evidence type="ECO:0000256" key="4">
    <source>
        <dbReference type="ARBA" id="ARBA00022723"/>
    </source>
</evidence>
<dbReference type="InterPro" id="IPR004808">
    <property type="entry name" value="AP_endonuc_1"/>
</dbReference>
<dbReference type="GO" id="GO:0003677">
    <property type="term" value="F:DNA binding"/>
    <property type="evidence" value="ECO:0007669"/>
    <property type="project" value="InterPro"/>
</dbReference>
<dbReference type="InterPro" id="IPR036691">
    <property type="entry name" value="Endo/exonu/phosph_ase_sf"/>
</dbReference>
<dbReference type="InterPro" id="IPR020847">
    <property type="entry name" value="AP_endonuclease_F1_BS"/>
</dbReference>
<accession>A0A484H7E7</accession>
<dbReference type="GO" id="GO:0006281">
    <property type="term" value="P:DNA repair"/>
    <property type="evidence" value="ECO:0007669"/>
    <property type="project" value="InterPro"/>
</dbReference>
<dbReference type="Pfam" id="PF03372">
    <property type="entry name" value="Exo_endo_phos"/>
    <property type="match status" value="1"/>
</dbReference>
<evidence type="ECO:0000256" key="2">
    <source>
        <dbReference type="ARBA" id="ARBA00001946"/>
    </source>
</evidence>
<dbReference type="PROSITE" id="PS51435">
    <property type="entry name" value="AP_NUCLEASE_F1_4"/>
    <property type="match status" value="1"/>
</dbReference>
<organism evidence="8">
    <name type="scientific">invertebrate metagenome</name>
    <dbReference type="NCBI Taxonomy" id="1711999"/>
    <lineage>
        <taxon>unclassified sequences</taxon>
        <taxon>metagenomes</taxon>
        <taxon>organismal metagenomes</taxon>
    </lineage>
</organism>
<gene>
    <name evidence="8" type="ORF">RIEGSTA812A_PEG_1127</name>
</gene>
<keyword evidence="5 8" id="KW-0378">Hydrolase</keyword>
<dbReference type="EC" id="3.1.11.2" evidence="8"/>
<name>A0A484H7E7_9ZZZZ</name>
<evidence type="ECO:0000256" key="6">
    <source>
        <dbReference type="ARBA" id="ARBA00022842"/>
    </source>
</evidence>
<dbReference type="InterPro" id="IPR020848">
    <property type="entry name" value="AP_endonuclease_F1_CS"/>
</dbReference>
<evidence type="ECO:0000256" key="1">
    <source>
        <dbReference type="ARBA" id="ARBA00001936"/>
    </source>
</evidence>